<protein>
    <submittedName>
        <fullName evidence="2">DREV methyltransferase</fullName>
    </submittedName>
</protein>
<accession>A0A5S6R3Y4</accession>
<dbReference type="AlphaFoldDB" id="A0A5S6R3Y4"/>
<dbReference type="InterPro" id="IPR029063">
    <property type="entry name" value="SAM-dependent_MTases_sf"/>
</dbReference>
<evidence type="ECO:0000313" key="2">
    <source>
        <dbReference type="WBParaSite" id="TMUE_3000014220.1"/>
    </source>
</evidence>
<dbReference type="Proteomes" id="UP000046395">
    <property type="component" value="Unassembled WGS sequence"/>
</dbReference>
<dbReference type="CDD" id="cd02440">
    <property type="entry name" value="AdoMet_MTases"/>
    <property type="match status" value="1"/>
</dbReference>
<organism evidence="1 2">
    <name type="scientific">Trichuris muris</name>
    <name type="common">Mouse whipworm</name>
    <dbReference type="NCBI Taxonomy" id="70415"/>
    <lineage>
        <taxon>Eukaryota</taxon>
        <taxon>Metazoa</taxon>
        <taxon>Ecdysozoa</taxon>
        <taxon>Nematoda</taxon>
        <taxon>Enoplea</taxon>
        <taxon>Dorylaimia</taxon>
        <taxon>Trichinellida</taxon>
        <taxon>Trichuridae</taxon>
        <taxon>Trichuris</taxon>
    </lineage>
</organism>
<dbReference type="Pfam" id="PF05219">
    <property type="entry name" value="DREV"/>
    <property type="match status" value="1"/>
</dbReference>
<dbReference type="InterPro" id="IPR007884">
    <property type="entry name" value="METL9"/>
</dbReference>
<dbReference type="WBParaSite" id="TMUE_3000014220.1">
    <property type="protein sequence ID" value="TMUE_3000014220.1"/>
    <property type="gene ID" value="WBGene00293909"/>
</dbReference>
<evidence type="ECO:0000313" key="1">
    <source>
        <dbReference type="Proteomes" id="UP000046395"/>
    </source>
</evidence>
<sequence>MLTLAFCCSMASSEKALIEEKCSDDWYSVDLEHLNLPELAGCFVQMARDAETDSFLANCEKLSGSLLLQLWHVLCIPVLRIFYQKTCINALLNRGTMFLFSSAQLARLFGWSDTSTFSSSGLNRTVLDLGAGDGHVSLRYSPFFDHIIATEASAFMCYRLKEKGITVIGMDEWQVDTLRVDMISCLNLLDRHPRPRTLLRQLHRKCEMNNCLLLVSVVLPWEQYVEYNDSGSTLAEETVDIYGDTFEDQLKNVVLRLFVPAGFRVERFTRLPYLCEGDMRFNFYMLHSAVLLLRAI</sequence>
<keyword evidence="1" id="KW-1185">Reference proteome</keyword>
<dbReference type="Gene3D" id="3.40.50.150">
    <property type="entry name" value="Vaccinia Virus protein VP39"/>
    <property type="match status" value="1"/>
</dbReference>
<name>A0A5S6R3Y4_TRIMR</name>
<dbReference type="GO" id="GO:0106370">
    <property type="term" value="F:protein-L-histidine N-pros-methyltransferase activity"/>
    <property type="evidence" value="ECO:0007669"/>
    <property type="project" value="InterPro"/>
</dbReference>
<dbReference type="PANTHER" id="PTHR12890:SF0">
    <property type="entry name" value="PROTEIN-L-HISTIDINE N-PROS-METHYLTRANSFERASE"/>
    <property type="match status" value="1"/>
</dbReference>
<dbReference type="STRING" id="70415.A0A5S6R3Y4"/>
<reference evidence="2" key="1">
    <citation type="submission" date="2019-12" db="UniProtKB">
        <authorList>
            <consortium name="WormBaseParasite"/>
        </authorList>
    </citation>
    <scope>IDENTIFICATION</scope>
</reference>
<dbReference type="SUPFAM" id="SSF53335">
    <property type="entry name" value="S-adenosyl-L-methionine-dependent methyltransferases"/>
    <property type="match status" value="1"/>
</dbReference>
<dbReference type="PANTHER" id="PTHR12890">
    <property type="entry name" value="DREV PROTEIN"/>
    <property type="match status" value="1"/>
</dbReference>
<proteinExistence type="predicted"/>